<dbReference type="EMBL" id="ANMG01000063">
    <property type="protein sequence ID" value="EMD23990.1"/>
    <property type="molecule type" value="Genomic_DNA"/>
</dbReference>
<dbReference type="AlphaFoldDB" id="M2PWL5"/>
<sequence length="40" mass="4456">MGVSGRSRRKLRHAAEVRHPSFAEPDSLALFREHGIALLS</sequence>
<protein>
    <submittedName>
        <fullName evidence="1">Uncharacterized protein</fullName>
    </submittedName>
</protein>
<evidence type="ECO:0000313" key="1">
    <source>
        <dbReference type="EMBL" id="EMD23990.1"/>
    </source>
</evidence>
<proteinExistence type="predicted"/>
<dbReference type="SUPFAM" id="SSF117396">
    <property type="entry name" value="TM1631-like"/>
    <property type="match status" value="1"/>
</dbReference>
<dbReference type="Gene3D" id="3.20.20.410">
    <property type="entry name" value="Protein of unknown function UPF0759"/>
    <property type="match status" value="1"/>
</dbReference>
<evidence type="ECO:0000313" key="2">
    <source>
        <dbReference type="Proteomes" id="UP000014137"/>
    </source>
</evidence>
<dbReference type="InterPro" id="IPR036520">
    <property type="entry name" value="UPF0759_sf"/>
</dbReference>
<name>M2PWL5_9PSEU</name>
<dbReference type="Proteomes" id="UP000014137">
    <property type="component" value="Unassembled WGS sequence"/>
</dbReference>
<gene>
    <name evidence="1" type="ORF">C791_6541</name>
</gene>
<reference evidence="1 2" key="1">
    <citation type="submission" date="2012-10" db="EMBL/GenBank/DDBJ databases">
        <title>Genome assembly of Amycolatopsis azurea DSM 43854.</title>
        <authorList>
            <person name="Khatri I."/>
            <person name="Kaur I."/>
            <person name="Subramanian S."/>
            <person name="Mayilraj S."/>
        </authorList>
    </citation>
    <scope>NUCLEOTIDE SEQUENCE [LARGE SCALE GENOMIC DNA]</scope>
    <source>
        <strain evidence="1 2">DSM 43854</strain>
    </source>
</reference>
<accession>M2PWL5</accession>
<organism evidence="1 2">
    <name type="scientific">Amycolatopsis azurea DSM 43854</name>
    <dbReference type="NCBI Taxonomy" id="1238180"/>
    <lineage>
        <taxon>Bacteria</taxon>
        <taxon>Bacillati</taxon>
        <taxon>Actinomycetota</taxon>
        <taxon>Actinomycetes</taxon>
        <taxon>Pseudonocardiales</taxon>
        <taxon>Pseudonocardiaceae</taxon>
        <taxon>Amycolatopsis</taxon>
    </lineage>
</organism>
<comment type="caution">
    <text evidence="1">The sequence shown here is derived from an EMBL/GenBank/DDBJ whole genome shotgun (WGS) entry which is preliminary data.</text>
</comment>
<dbReference type="PATRIC" id="fig|1238180.3.peg.6293"/>